<dbReference type="EMBL" id="CP012672">
    <property type="protein sequence ID" value="AUX28137.1"/>
    <property type="molecule type" value="Genomic_DNA"/>
</dbReference>
<feature type="region of interest" description="Disordered" evidence="1">
    <location>
        <begin position="149"/>
        <end position="169"/>
    </location>
</feature>
<dbReference type="InterPro" id="IPR027417">
    <property type="entry name" value="P-loop_NTPase"/>
</dbReference>
<sequence length="410" mass="45757">MRYTSSVDSRLDRFRTYFERLDPESRPSTLLSEDRYAEPPGRATGEQLASRLQLAPWSNHLVTGPIGTGKTTQLHRAAKTLNAGGDTKAVYIDVSQHHDLDRNLAGVMVVLAGLALAKAVGKNPDDDVRAAHESFRRWAHGHREFIPYDPRDDEDDYGPDEEPGHWEHHPGVIAPPLPPLTLDSKERVNALKTLKKALPDGVSHFVVLFDSLDRLDDVEAFRRAVTDDIRALKQAGIGVVVVSPMRLLYGSNRPIIDIFDQVHIVPALDVTQPKERDFLLRVLAKRTDESVVGPEVREQLIDVSGGLLRDLLQLTRSSVEEAFVVGADAVAPDHVARAVDEFGRTMIFGLRMNEIDTLDGLRRFRAFVPTSDDDIALLASRRVIEYHGIVKRYAVHPAIEPLLASLRRIK</sequence>
<dbReference type="SMART" id="SM00382">
    <property type="entry name" value="AAA"/>
    <property type="match status" value="1"/>
</dbReference>
<reference evidence="3 4" key="1">
    <citation type="submission" date="2015-09" db="EMBL/GenBank/DDBJ databases">
        <title>Sorangium comparison.</title>
        <authorList>
            <person name="Zaburannyi N."/>
            <person name="Bunk B."/>
            <person name="Overmann J."/>
            <person name="Mueller R."/>
        </authorList>
    </citation>
    <scope>NUCLEOTIDE SEQUENCE [LARGE SCALE GENOMIC DNA]</scope>
    <source>
        <strain evidence="3 4">So ce836</strain>
    </source>
</reference>
<dbReference type="SUPFAM" id="SSF52540">
    <property type="entry name" value="P-loop containing nucleoside triphosphate hydrolases"/>
    <property type="match status" value="1"/>
</dbReference>
<feature type="domain" description="AAA+ ATPase" evidence="2">
    <location>
        <begin position="56"/>
        <end position="269"/>
    </location>
</feature>
<evidence type="ECO:0000259" key="2">
    <source>
        <dbReference type="SMART" id="SM00382"/>
    </source>
</evidence>
<gene>
    <name evidence="3" type="ORF">SOCE836_002050</name>
</gene>
<dbReference type="InterPro" id="IPR003593">
    <property type="entry name" value="AAA+_ATPase"/>
</dbReference>
<dbReference type="Proteomes" id="UP000295497">
    <property type="component" value="Chromosome"/>
</dbReference>
<evidence type="ECO:0000313" key="3">
    <source>
        <dbReference type="EMBL" id="AUX28137.1"/>
    </source>
</evidence>
<accession>A0A4P2QE99</accession>
<evidence type="ECO:0000256" key="1">
    <source>
        <dbReference type="SAM" id="MobiDB-lite"/>
    </source>
</evidence>
<feature type="compositionally biased region" description="Acidic residues" evidence="1">
    <location>
        <begin position="151"/>
        <end position="161"/>
    </location>
</feature>
<evidence type="ECO:0000313" key="4">
    <source>
        <dbReference type="Proteomes" id="UP000295497"/>
    </source>
</evidence>
<dbReference type="Gene3D" id="3.40.50.300">
    <property type="entry name" value="P-loop containing nucleotide triphosphate hydrolases"/>
    <property type="match status" value="1"/>
</dbReference>
<organism evidence="3 4">
    <name type="scientific">Sorangium cellulosum</name>
    <name type="common">Polyangium cellulosum</name>
    <dbReference type="NCBI Taxonomy" id="56"/>
    <lineage>
        <taxon>Bacteria</taxon>
        <taxon>Pseudomonadati</taxon>
        <taxon>Myxococcota</taxon>
        <taxon>Polyangia</taxon>
        <taxon>Polyangiales</taxon>
        <taxon>Polyangiaceae</taxon>
        <taxon>Sorangium</taxon>
    </lineage>
</organism>
<protein>
    <recommendedName>
        <fullName evidence="2">AAA+ ATPase domain-containing protein</fullName>
    </recommendedName>
</protein>
<dbReference type="AlphaFoldDB" id="A0A4P2QE99"/>
<name>A0A4P2QE99_SORCE</name>
<proteinExistence type="predicted"/>